<accession>A0A1Q5TD18</accession>
<comment type="caution">
    <text evidence="1">The sequence shown here is derived from an EMBL/GenBank/DDBJ whole genome shotgun (WGS) entry which is preliminary data.</text>
</comment>
<dbReference type="Proteomes" id="UP000186955">
    <property type="component" value="Unassembled WGS sequence"/>
</dbReference>
<reference evidence="1 2" key="1">
    <citation type="submission" date="2016-10" db="EMBL/GenBank/DDBJ databases">
        <title>Genome sequence of the ascomycete fungus Penicillium subrubescens.</title>
        <authorList>
            <person name="De Vries R.P."/>
            <person name="Peng M."/>
            <person name="Dilokpimol A."/>
            <person name="Hilden K."/>
            <person name="Makela M.R."/>
            <person name="Grigoriev I."/>
            <person name="Riley R."/>
            <person name="Granchi Z."/>
        </authorList>
    </citation>
    <scope>NUCLEOTIDE SEQUENCE [LARGE SCALE GENOMIC DNA]</scope>
    <source>
        <strain evidence="1 2">CBS 132785</strain>
    </source>
</reference>
<gene>
    <name evidence="1" type="ORF">PENSUB_9524</name>
</gene>
<name>A0A1Q5TD18_9EURO</name>
<proteinExistence type="predicted"/>
<evidence type="ECO:0000313" key="2">
    <source>
        <dbReference type="Proteomes" id="UP000186955"/>
    </source>
</evidence>
<protein>
    <submittedName>
        <fullName evidence="1">Uncharacterized protein</fullName>
    </submittedName>
</protein>
<dbReference type="AlphaFoldDB" id="A0A1Q5TD18"/>
<sequence length="81" mass="9089">MSEDASLMAQANEQLKRELLQSQKLTLTTYRAPRRVVSLGISPSYVKDWVPADAFRELYQNWYVLASSAGQTLINAGRTPS</sequence>
<evidence type="ECO:0000313" key="1">
    <source>
        <dbReference type="EMBL" id="OKO98116.1"/>
    </source>
</evidence>
<organism evidence="1 2">
    <name type="scientific">Penicillium subrubescens</name>
    <dbReference type="NCBI Taxonomy" id="1316194"/>
    <lineage>
        <taxon>Eukaryota</taxon>
        <taxon>Fungi</taxon>
        <taxon>Dikarya</taxon>
        <taxon>Ascomycota</taxon>
        <taxon>Pezizomycotina</taxon>
        <taxon>Eurotiomycetes</taxon>
        <taxon>Eurotiomycetidae</taxon>
        <taxon>Eurotiales</taxon>
        <taxon>Aspergillaceae</taxon>
        <taxon>Penicillium</taxon>
    </lineage>
</organism>
<keyword evidence="2" id="KW-1185">Reference proteome</keyword>
<dbReference type="EMBL" id="MNBE01000678">
    <property type="protein sequence ID" value="OKO98116.1"/>
    <property type="molecule type" value="Genomic_DNA"/>
</dbReference>